<dbReference type="InterPro" id="IPR052228">
    <property type="entry name" value="Sec_Metab_Biosynth_Oxidored"/>
</dbReference>
<dbReference type="EMBL" id="CP089281">
    <property type="protein sequence ID" value="USP82712.1"/>
    <property type="molecule type" value="Genomic_DNA"/>
</dbReference>
<keyword evidence="1" id="KW-0560">Oxidoreductase</keyword>
<dbReference type="SUPFAM" id="SSF51735">
    <property type="entry name" value="NAD(P)-binding Rossmann-fold domains"/>
    <property type="match status" value="1"/>
</dbReference>
<evidence type="ECO:0000256" key="1">
    <source>
        <dbReference type="ARBA" id="ARBA00023002"/>
    </source>
</evidence>
<evidence type="ECO:0000313" key="2">
    <source>
        <dbReference type="EMBL" id="USP82712.1"/>
    </source>
</evidence>
<gene>
    <name evidence="2" type="ORF">yc1106_09986</name>
</gene>
<dbReference type="VEuPathDB" id="FungiDB:yc1106_09986"/>
<dbReference type="Proteomes" id="UP001056012">
    <property type="component" value="Chromosome 8"/>
</dbReference>
<dbReference type="Gene3D" id="3.40.50.720">
    <property type="entry name" value="NAD(P)-binding Rossmann-like Domain"/>
    <property type="match status" value="1"/>
</dbReference>
<sequence>MVAISAVRSHNASLKSHLPNPVAVFVGGTSGIGLFTARELVRNTASPHVYLVGRNATEANKIIQELQTINSASQVSFIQKDVSLLKNVDEACKEIKSKEKEVNILFMTCGYLTLKGRDETAEGLDRKFALHYYARMRFIQQLTPLLDAGANSLSRVVAVFDPQPGMRLGGLDYSDLSLKQNYTLKNVMVHACAMKNLAISHLAKEHPKTTYIHAYPSGVDTGVTREIFGRFEGVAKSLIKLMSWWIMVPQAESGERHLYAATAPVYAPSEMAESTSVVGSDGNKGSGSYLLNWNGDVLADTKQAKKLREEGGVDKVWAHTEEVMKAIEERGRYD</sequence>
<accession>A0A9Q8ZIR0</accession>
<dbReference type="GO" id="GO:0016491">
    <property type="term" value="F:oxidoreductase activity"/>
    <property type="evidence" value="ECO:0007669"/>
    <property type="project" value="UniProtKB-KW"/>
</dbReference>
<name>A0A9Q8ZIR0_CURCL</name>
<evidence type="ECO:0000313" key="3">
    <source>
        <dbReference type="Proteomes" id="UP001056012"/>
    </source>
</evidence>
<dbReference type="Pfam" id="PF00106">
    <property type="entry name" value="adh_short"/>
    <property type="match status" value="1"/>
</dbReference>
<dbReference type="AlphaFoldDB" id="A0A9Q8ZIR0"/>
<dbReference type="PANTHER" id="PTHR47534:SF2">
    <property type="entry name" value="KETOREDUCTASE (KR) DOMAIN-CONTAINING PROTEIN-RELATED"/>
    <property type="match status" value="1"/>
</dbReference>
<dbReference type="OrthoDB" id="2898509at2759"/>
<dbReference type="PANTHER" id="PTHR47534">
    <property type="entry name" value="YALI0E05731P"/>
    <property type="match status" value="1"/>
</dbReference>
<dbReference type="InterPro" id="IPR002347">
    <property type="entry name" value="SDR_fam"/>
</dbReference>
<evidence type="ECO:0008006" key="4">
    <source>
        <dbReference type="Google" id="ProtNLM"/>
    </source>
</evidence>
<protein>
    <recommendedName>
        <fullName evidence="4">NAD(P)-binding protein</fullName>
    </recommendedName>
</protein>
<proteinExistence type="predicted"/>
<organism evidence="2 3">
    <name type="scientific">Curvularia clavata</name>
    <dbReference type="NCBI Taxonomy" id="95742"/>
    <lineage>
        <taxon>Eukaryota</taxon>
        <taxon>Fungi</taxon>
        <taxon>Dikarya</taxon>
        <taxon>Ascomycota</taxon>
        <taxon>Pezizomycotina</taxon>
        <taxon>Dothideomycetes</taxon>
        <taxon>Pleosporomycetidae</taxon>
        <taxon>Pleosporales</taxon>
        <taxon>Pleosporineae</taxon>
        <taxon>Pleosporaceae</taxon>
        <taxon>Curvularia</taxon>
    </lineage>
</organism>
<keyword evidence="3" id="KW-1185">Reference proteome</keyword>
<reference evidence="2" key="1">
    <citation type="submission" date="2021-12" db="EMBL/GenBank/DDBJ databases">
        <title>Curvularia clavata genome.</title>
        <authorList>
            <person name="Cao Y."/>
        </authorList>
    </citation>
    <scope>NUCLEOTIDE SEQUENCE</scope>
    <source>
        <strain evidence="2">Yc1106</strain>
    </source>
</reference>
<dbReference type="InterPro" id="IPR036291">
    <property type="entry name" value="NAD(P)-bd_dom_sf"/>
</dbReference>